<evidence type="ECO:0008006" key="5">
    <source>
        <dbReference type="Google" id="ProtNLM"/>
    </source>
</evidence>
<evidence type="ECO:0000313" key="4">
    <source>
        <dbReference type="EMBL" id="EEN50721.1"/>
    </source>
</evidence>
<feature type="signal peptide" evidence="3">
    <location>
        <begin position="1"/>
        <end position="23"/>
    </location>
</feature>
<evidence type="ECO:0000256" key="1">
    <source>
        <dbReference type="SAM" id="MobiDB-lite"/>
    </source>
</evidence>
<dbReference type="InParanoid" id="C3Z9M5"/>
<feature type="transmembrane region" description="Helical" evidence="2">
    <location>
        <begin position="331"/>
        <end position="355"/>
    </location>
</feature>
<accession>C3Z9M5</accession>
<dbReference type="SUPFAM" id="SSF52058">
    <property type="entry name" value="L domain-like"/>
    <property type="match status" value="1"/>
</dbReference>
<dbReference type="AlphaFoldDB" id="C3Z9M5"/>
<dbReference type="Gene3D" id="3.80.10.10">
    <property type="entry name" value="Ribonuclease Inhibitor"/>
    <property type="match status" value="2"/>
</dbReference>
<evidence type="ECO:0000256" key="3">
    <source>
        <dbReference type="SAM" id="SignalP"/>
    </source>
</evidence>
<dbReference type="eggNOG" id="KOG4726">
    <property type="taxonomic scope" value="Eukaryota"/>
</dbReference>
<organism>
    <name type="scientific">Branchiostoma floridae</name>
    <name type="common">Florida lancelet</name>
    <name type="synonym">Amphioxus</name>
    <dbReference type="NCBI Taxonomy" id="7739"/>
    <lineage>
        <taxon>Eukaryota</taxon>
        <taxon>Metazoa</taxon>
        <taxon>Chordata</taxon>
        <taxon>Cephalochordata</taxon>
        <taxon>Leptocardii</taxon>
        <taxon>Amphioxiformes</taxon>
        <taxon>Branchiostomatidae</taxon>
        <taxon>Branchiostoma</taxon>
    </lineage>
</organism>
<keyword evidence="2" id="KW-0472">Membrane</keyword>
<reference evidence="4" key="1">
    <citation type="journal article" date="2008" name="Nature">
        <title>The amphioxus genome and the evolution of the chordate karyotype.</title>
        <authorList>
            <consortium name="US DOE Joint Genome Institute (JGI-PGF)"/>
            <person name="Putnam N.H."/>
            <person name="Butts T."/>
            <person name="Ferrier D.E.K."/>
            <person name="Furlong R.F."/>
            <person name="Hellsten U."/>
            <person name="Kawashima T."/>
            <person name="Robinson-Rechavi M."/>
            <person name="Shoguchi E."/>
            <person name="Terry A."/>
            <person name="Yu J.-K."/>
            <person name="Benito-Gutierrez E.L."/>
            <person name="Dubchak I."/>
            <person name="Garcia-Fernandez J."/>
            <person name="Gibson-Brown J.J."/>
            <person name="Grigoriev I.V."/>
            <person name="Horton A.C."/>
            <person name="de Jong P.J."/>
            <person name="Jurka J."/>
            <person name="Kapitonov V.V."/>
            <person name="Kohara Y."/>
            <person name="Kuroki Y."/>
            <person name="Lindquist E."/>
            <person name="Lucas S."/>
            <person name="Osoegawa K."/>
            <person name="Pennacchio L.A."/>
            <person name="Salamov A.A."/>
            <person name="Satou Y."/>
            <person name="Sauka-Spengler T."/>
            <person name="Schmutz J."/>
            <person name="Shin-I T."/>
            <person name="Toyoda A."/>
            <person name="Bronner-Fraser M."/>
            <person name="Fujiyama A."/>
            <person name="Holland L.Z."/>
            <person name="Holland P.W.H."/>
            <person name="Satoh N."/>
            <person name="Rokhsar D.S."/>
        </authorList>
    </citation>
    <scope>NUCLEOTIDE SEQUENCE [LARGE SCALE GENOMIC DNA]</scope>
    <source>
        <strain evidence="4">S238N-H82</strain>
        <tissue evidence="4">Testes</tissue>
    </source>
</reference>
<proteinExistence type="predicted"/>
<keyword evidence="2" id="KW-0812">Transmembrane</keyword>
<keyword evidence="2" id="KW-1133">Transmembrane helix</keyword>
<name>C3Z9M5_BRAFL</name>
<feature type="chain" id="PRO_5002936495" description="LRRCT domain-containing protein" evidence="3">
    <location>
        <begin position="24"/>
        <end position="724"/>
    </location>
</feature>
<dbReference type="InterPro" id="IPR051295">
    <property type="entry name" value="LGI_related"/>
</dbReference>
<evidence type="ECO:0000256" key="2">
    <source>
        <dbReference type="SAM" id="Phobius"/>
    </source>
</evidence>
<protein>
    <recommendedName>
        <fullName evidence="5">LRRCT domain-containing protein</fullName>
    </recommendedName>
</protein>
<keyword evidence="3" id="KW-0732">Signal</keyword>
<feature type="region of interest" description="Disordered" evidence="1">
    <location>
        <begin position="470"/>
        <end position="703"/>
    </location>
</feature>
<dbReference type="EMBL" id="GG666600">
    <property type="protein sequence ID" value="EEN50721.1"/>
    <property type="molecule type" value="Genomic_DNA"/>
</dbReference>
<dbReference type="PANTHER" id="PTHR24367:SF318">
    <property type="entry name" value="LEUCINE-RICH GLIOMA-INACTIVATED PROTEIN 1-LIKE"/>
    <property type="match status" value="1"/>
</dbReference>
<dbReference type="PANTHER" id="PTHR24367">
    <property type="entry name" value="LEUCINE-RICH REPEAT-CONTAINING PROTEIN"/>
    <property type="match status" value="1"/>
</dbReference>
<gene>
    <name evidence="4" type="ORF">BRAFLDRAFT_81165</name>
</gene>
<dbReference type="InterPro" id="IPR032675">
    <property type="entry name" value="LRR_dom_sf"/>
</dbReference>
<sequence length="724" mass="79922">MTGGEALLVLLLISNRLYFVVEALTPSRCTVCCYAFKHEVDEPLGIIRCFCPNEEDGTGPPCSWIGHGGTYSFPMCLDSLPTCLHNIPTDHDDDRNDLSISIRNLWSSTILEGSFSNYSNVYLLQIHYSNVSTIQPGAFRGLSSATGLHLDDNRISCLALRLANLQENRITTINDKVLLLNQTHHLRLEIENNELNCNKNLEWFICSLPELGFISNPESLKCASPAELRGTLLSTLRSDVDRSNINMSRQRIGSVESCDDMYLTAGTTSMVLTTSSSANTLTYNEAVLTEDYTEAPYTSNVSVSVKTTEMDYVVILPGDRIRKIDNDRTHLYYLFAMSTAIVIPLLFVFASVAILSLCNCCDAEGLAQGNVANGDSCQNIEPYAVCTYAELQASDRISATDGRPNPTHDQTLEDSSTIQPYAVTYMDVSGKGKNGKLPPYATTTLAPDQASENNDDIQPYAVTYMDVSDISDHDEDTGPQIQPYSVTYDEDPGPQIQPYSVTHDEDPGPQLQPYSVTHDEDPGPHLQPYSVTHDEDPGPQLQPYSVTHDEDPGPQLQPYSVTHDEDPGPQLQPYSVTHDEDPGPQIQPYSVTHDEDPGPQLQPYSVTHDEDPGPHLQPYSVTHDEDPGPQLQPYSVTHDEDPGPQIQPYSVTHDEDPGPQIQPYSVTHDEDPGPQIQPYSVTHDEDPGPQLQPYSVTHDEDPGPQIQPIAELTFSCENLVVVLL</sequence>